<dbReference type="Proteomes" id="UP000680067">
    <property type="component" value="Unassembled WGS sequence"/>
</dbReference>
<dbReference type="RefSeq" id="WP_212688968.1">
    <property type="nucleotide sequence ID" value="NZ_JAGSPN010000014.1"/>
</dbReference>
<dbReference type="AlphaFoldDB" id="A0A941DP95"/>
<dbReference type="PANTHER" id="PTHR37312">
    <property type="entry name" value="MEMBRANE-BOUND ACYLTRANSFERASE YKRP-RELATED"/>
    <property type="match status" value="1"/>
</dbReference>
<feature type="transmembrane region" description="Helical" evidence="1">
    <location>
        <begin position="103"/>
        <end position="122"/>
    </location>
</feature>
<protein>
    <submittedName>
        <fullName evidence="3">Acyltransferase family protein</fullName>
    </submittedName>
</protein>
<feature type="transmembrane region" description="Helical" evidence="1">
    <location>
        <begin position="156"/>
        <end position="177"/>
    </location>
</feature>
<feature type="domain" description="Acyltransferase 3" evidence="2">
    <location>
        <begin position="12"/>
        <end position="316"/>
    </location>
</feature>
<accession>A0A941DP95</accession>
<feature type="transmembrane region" description="Helical" evidence="1">
    <location>
        <begin position="43"/>
        <end position="64"/>
    </location>
</feature>
<dbReference type="Pfam" id="PF01757">
    <property type="entry name" value="Acyl_transf_3"/>
    <property type="match status" value="1"/>
</dbReference>
<organism evidence="3 4">
    <name type="scientific">Undibacterium luofuense</name>
    <dbReference type="NCBI Taxonomy" id="2828733"/>
    <lineage>
        <taxon>Bacteria</taxon>
        <taxon>Pseudomonadati</taxon>
        <taxon>Pseudomonadota</taxon>
        <taxon>Betaproteobacteria</taxon>
        <taxon>Burkholderiales</taxon>
        <taxon>Oxalobacteraceae</taxon>
        <taxon>Undibacterium</taxon>
    </lineage>
</organism>
<comment type="caution">
    <text evidence="3">The sequence shown here is derived from an EMBL/GenBank/DDBJ whole genome shotgun (WGS) entry which is preliminary data.</text>
</comment>
<keyword evidence="1" id="KW-1133">Transmembrane helix</keyword>
<evidence type="ECO:0000256" key="1">
    <source>
        <dbReference type="SAM" id="Phobius"/>
    </source>
</evidence>
<feature type="transmembrane region" description="Helical" evidence="1">
    <location>
        <begin position="189"/>
        <end position="208"/>
    </location>
</feature>
<keyword evidence="3" id="KW-0012">Acyltransferase</keyword>
<proteinExistence type="predicted"/>
<dbReference type="EMBL" id="JAGSPN010000014">
    <property type="protein sequence ID" value="MBR7783689.1"/>
    <property type="molecule type" value="Genomic_DNA"/>
</dbReference>
<feature type="transmembrane region" description="Helical" evidence="1">
    <location>
        <begin position="238"/>
        <end position="256"/>
    </location>
</feature>
<feature type="transmembrane region" description="Helical" evidence="1">
    <location>
        <begin position="268"/>
        <end position="286"/>
    </location>
</feature>
<keyword evidence="4" id="KW-1185">Reference proteome</keyword>
<keyword evidence="3" id="KW-0808">Transferase</keyword>
<dbReference type="PANTHER" id="PTHR37312:SF1">
    <property type="entry name" value="MEMBRANE-BOUND ACYLTRANSFERASE YKRP-RELATED"/>
    <property type="match status" value="1"/>
</dbReference>
<gene>
    <name evidence="3" type="ORF">KDM89_16205</name>
</gene>
<name>A0A941DP95_9BURK</name>
<dbReference type="InterPro" id="IPR052734">
    <property type="entry name" value="Nod_factor_acetyltransferase"/>
</dbReference>
<feature type="transmembrane region" description="Helical" evidence="1">
    <location>
        <begin position="20"/>
        <end position="37"/>
    </location>
</feature>
<sequence>MSASPNQDNRNSALDQIKGVLIFLVVFGHLIELYFHHDSVLRPLWIAIYTIHMPMFILISGMVSKAELNAHQSVQIVRNILAPLLAFELIYETTEYVLTGKTSVYAGLIAPYWMLWYLMSLLSWRLMLPLFSRLRYPLIAALLVAGVTAYSEHSGYLLSLSRTMMFLPFFILGWQLGPDFWSKLPASKLYTGASVLILITTVAISAQLPQDFDYRWLYGSFSLHRLGMATPKGNMYQALQYLCSVTAGFAALYLLSRRNLGLSRLGKHSVYVFLWHGMALIVMNANGWLKQLFELPQFWRVTLSVLASILITWITAHRWTALLTDKLVLHPVRSLLLGLQRHQSH</sequence>
<feature type="transmembrane region" description="Helical" evidence="1">
    <location>
        <begin position="76"/>
        <end position="91"/>
    </location>
</feature>
<reference evidence="3" key="1">
    <citation type="submission" date="2021-04" db="EMBL/GenBank/DDBJ databases">
        <title>novel species isolated from subtropical streams in China.</title>
        <authorList>
            <person name="Lu H."/>
        </authorList>
    </citation>
    <scope>NUCLEOTIDE SEQUENCE</scope>
    <source>
        <strain evidence="3">LFS511W</strain>
    </source>
</reference>
<feature type="transmembrane region" description="Helical" evidence="1">
    <location>
        <begin position="134"/>
        <end position="150"/>
    </location>
</feature>
<keyword evidence="1" id="KW-0472">Membrane</keyword>
<dbReference type="InterPro" id="IPR002656">
    <property type="entry name" value="Acyl_transf_3_dom"/>
</dbReference>
<feature type="transmembrane region" description="Helical" evidence="1">
    <location>
        <begin position="298"/>
        <end position="316"/>
    </location>
</feature>
<evidence type="ECO:0000313" key="3">
    <source>
        <dbReference type="EMBL" id="MBR7783689.1"/>
    </source>
</evidence>
<evidence type="ECO:0000313" key="4">
    <source>
        <dbReference type="Proteomes" id="UP000680067"/>
    </source>
</evidence>
<keyword evidence="1" id="KW-0812">Transmembrane</keyword>
<dbReference type="GO" id="GO:0016747">
    <property type="term" value="F:acyltransferase activity, transferring groups other than amino-acyl groups"/>
    <property type="evidence" value="ECO:0007669"/>
    <property type="project" value="InterPro"/>
</dbReference>
<evidence type="ECO:0000259" key="2">
    <source>
        <dbReference type="Pfam" id="PF01757"/>
    </source>
</evidence>